<comment type="caution">
    <text evidence="1">The sequence shown here is derived from an EMBL/GenBank/DDBJ whole genome shotgun (WGS) entry which is preliminary data.</text>
</comment>
<reference evidence="1" key="1">
    <citation type="journal article" date="2023" name="Mol. Biol. Evol.">
        <title>Third-Generation Sequencing Reveals the Adaptive Role of the Epigenome in Three Deep-Sea Polychaetes.</title>
        <authorList>
            <person name="Perez M."/>
            <person name="Aroh O."/>
            <person name="Sun Y."/>
            <person name="Lan Y."/>
            <person name="Juniper S.K."/>
            <person name="Young C.R."/>
            <person name="Angers B."/>
            <person name="Qian P.Y."/>
        </authorList>
    </citation>
    <scope>NUCLEOTIDE SEQUENCE</scope>
    <source>
        <strain evidence="1">P08H-3</strain>
    </source>
</reference>
<protein>
    <submittedName>
        <fullName evidence="1">Uncharacterized protein</fullName>
    </submittedName>
</protein>
<sequence length="108" mass="12709">MVSNVEHRAGLSLSDRVIVTCNLQISSQNQKKAESRFRYFKGYLKKMNQNLLEMDWEADLNALTVENAWTFFSSTLNDQMKKYIPKSVPNKNKRRNVWITREAVTKHK</sequence>
<dbReference type="EMBL" id="JAODUP010000207">
    <property type="protein sequence ID" value="KAK2156712.1"/>
    <property type="molecule type" value="Genomic_DNA"/>
</dbReference>
<dbReference type="AlphaFoldDB" id="A0AAD9N4E2"/>
<organism evidence="1 2">
    <name type="scientific">Paralvinella palmiformis</name>
    <dbReference type="NCBI Taxonomy" id="53620"/>
    <lineage>
        <taxon>Eukaryota</taxon>
        <taxon>Metazoa</taxon>
        <taxon>Spiralia</taxon>
        <taxon>Lophotrochozoa</taxon>
        <taxon>Annelida</taxon>
        <taxon>Polychaeta</taxon>
        <taxon>Sedentaria</taxon>
        <taxon>Canalipalpata</taxon>
        <taxon>Terebellida</taxon>
        <taxon>Terebelliformia</taxon>
        <taxon>Alvinellidae</taxon>
        <taxon>Paralvinella</taxon>
    </lineage>
</organism>
<gene>
    <name evidence="1" type="ORF">LSH36_207g07019</name>
</gene>
<keyword evidence="2" id="KW-1185">Reference proteome</keyword>
<proteinExistence type="predicted"/>
<evidence type="ECO:0000313" key="1">
    <source>
        <dbReference type="EMBL" id="KAK2156712.1"/>
    </source>
</evidence>
<accession>A0AAD9N4E2</accession>
<name>A0AAD9N4E2_9ANNE</name>
<dbReference type="Proteomes" id="UP001208570">
    <property type="component" value="Unassembled WGS sequence"/>
</dbReference>
<evidence type="ECO:0000313" key="2">
    <source>
        <dbReference type="Proteomes" id="UP001208570"/>
    </source>
</evidence>